<keyword evidence="3" id="KW-1185">Reference proteome</keyword>
<dbReference type="RefSeq" id="WP_189988917.1">
    <property type="nucleotide sequence ID" value="NZ_BMZS01000004.1"/>
</dbReference>
<accession>A0A918XS31</accession>
<comment type="caution">
    <text evidence="2">The sequence shown here is derived from an EMBL/GenBank/DDBJ whole genome shotgun (WGS) entry which is preliminary data.</text>
</comment>
<dbReference type="EMBL" id="BMZS01000004">
    <property type="protein sequence ID" value="GHD48609.1"/>
    <property type="molecule type" value="Genomic_DNA"/>
</dbReference>
<reference evidence="2" key="1">
    <citation type="journal article" date="2014" name="Int. J. Syst. Evol. Microbiol.">
        <title>Complete genome sequence of Corynebacterium casei LMG S-19264T (=DSM 44701T), isolated from a smear-ripened cheese.</title>
        <authorList>
            <consortium name="US DOE Joint Genome Institute (JGI-PGF)"/>
            <person name="Walter F."/>
            <person name="Albersmeier A."/>
            <person name="Kalinowski J."/>
            <person name="Ruckert C."/>
        </authorList>
    </citation>
    <scope>NUCLEOTIDE SEQUENCE</scope>
    <source>
        <strain evidence="2">KCTC 42651</strain>
    </source>
</reference>
<dbReference type="InterPro" id="IPR007296">
    <property type="entry name" value="DUF403"/>
</dbReference>
<evidence type="ECO:0000259" key="1">
    <source>
        <dbReference type="Pfam" id="PF04168"/>
    </source>
</evidence>
<dbReference type="PANTHER" id="PTHR34595">
    <property type="entry name" value="BLR5612 PROTEIN"/>
    <property type="match status" value="1"/>
</dbReference>
<organism evidence="2 3">
    <name type="scientific">Thalassobaculum fulvum</name>
    <dbReference type="NCBI Taxonomy" id="1633335"/>
    <lineage>
        <taxon>Bacteria</taxon>
        <taxon>Pseudomonadati</taxon>
        <taxon>Pseudomonadota</taxon>
        <taxon>Alphaproteobacteria</taxon>
        <taxon>Rhodospirillales</taxon>
        <taxon>Thalassobaculaceae</taxon>
        <taxon>Thalassobaculum</taxon>
    </lineage>
</organism>
<dbReference type="Pfam" id="PF04168">
    <property type="entry name" value="Alpha-E"/>
    <property type="match status" value="1"/>
</dbReference>
<gene>
    <name evidence="2" type="ORF">GCM10017083_19890</name>
</gene>
<evidence type="ECO:0000313" key="2">
    <source>
        <dbReference type="EMBL" id="GHD48609.1"/>
    </source>
</evidence>
<protein>
    <recommendedName>
        <fullName evidence="1">DUF403 domain-containing protein</fullName>
    </recommendedName>
</protein>
<sequence length="326" mass="37151">MTIGTKFLLARYADCSFWLGRYMERAESLARILDVNLHFSRDSRGSQNWRSIVQLNADEERFDEAYDVASYANVVHFYVLDRDNPSSIISTIRAAKENARALRPTISTEMWSHLNVFNNTMATLTSDDLKQSELSRVCANIKLECQTHAGITEGTFFRDQSWYFYLIGREIERADQTTRLLDIKYHLLLPPDQRVGSPVDVSQWNALLRSVAGYHAFRREHPRGMSPKQVAAFLLFNMSFPRSIALCLSQIDQHLHRLRSGFGLRAGISAMELLDETRAALAGHTSDTVVQYGLHEFSDYLQRQLMAITIAVRQEFCGAPTESDGD</sequence>
<feature type="domain" description="DUF403" evidence="1">
    <location>
        <begin position="8"/>
        <end position="316"/>
    </location>
</feature>
<name>A0A918XS31_9PROT</name>
<evidence type="ECO:0000313" key="3">
    <source>
        <dbReference type="Proteomes" id="UP000630353"/>
    </source>
</evidence>
<dbReference type="PANTHER" id="PTHR34595:SF7">
    <property type="entry name" value="SLL1039 PROTEIN"/>
    <property type="match status" value="1"/>
</dbReference>
<dbReference type="AlphaFoldDB" id="A0A918XS31"/>
<dbReference type="InterPro" id="IPR051680">
    <property type="entry name" value="ATP-dep_Glu-Cys_Ligase-2"/>
</dbReference>
<proteinExistence type="predicted"/>
<reference evidence="2" key="2">
    <citation type="submission" date="2020-09" db="EMBL/GenBank/DDBJ databases">
        <authorList>
            <person name="Sun Q."/>
            <person name="Kim S."/>
        </authorList>
    </citation>
    <scope>NUCLEOTIDE SEQUENCE</scope>
    <source>
        <strain evidence="2">KCTC 42651</strain>
    </source>
</reference>
<dbReference type="Proteomes" id="UP000630353">
    <property type="component" value="Unassembled WGS sequence"/>
</dbReference>